<dbReference type="PATRIC" id="fig|1036673.3.peg.5065"/>
<organism evidence="1 2">
    <name type="scientific">Paenibacillus mucilaginosus (strain KNP414)</name>
    <dbReference type="NCBI Taxonomy" id="1036673"/>
    <lineage>
        <taxon>Bacteria</taxon>
        <taxon>Bacillati</taxon>
        <taxon>Bacillota</taxon>
        <taxon>Bacilli</taxon>
        <taxon>Bacillales</taxon>
        <taxon>Paenibacillaceae</taxon>
        <taxon>Paenibacillus</taxon>
    </lineage>
</organism>
<evidence type="ECO:0000313" key="1">
    <source>
        <dbReference type="EMBL" id="AEI43986.1"/>
    </source>
</evidence>
<name>F8FI83_PAEMK</name>
<dbReference type="Proteomes" id="UP000006620">
    <property type="component" value="Chromosome"/>
</dbReference>
<dbReference type="AlphaFoldDB" id="F8FI83"/>
<protein>
    <submittedName>
        <fullName evidence="1">Uncharacterized protein</fullName>
    </submittedName>
</protein>
<evidence type="ECO:0000313" key="2">
    <source>
        <dbReference type="Proteomes" id="UP000006620"/>
    </source>
</evidence>
<proteinExistence type="predicted"/>
<dbReference type="EMBL" id="CP002869">
    <property type="protein sequence ID" value="AEI43986.1"/>
    <property type="molecule type" value="Genomic_DNA"/>
</dbReference>
<gene>
    <name evidence="1" type="ordered locus">KNP414_05462</name>
</gene>
<sequence>MLKNVDWNLLRFLTGSVITESAGRPSTDSWYCPPRKWARPKIVAFKASVPKKTRTRH</sequence>
<reference evidence="2" key="1">
    <citation type="submission" date="2011-06" db="EMBL/GenBank/DDBJ databases">
        <title>Complete genome sequence of Paenibacillus mucilaginosus KNP414.</title>
        <authorList>
            <person name="Wang J."/>
            <person name="Hu S."/>
            <person name="Hu X."/>
            <person name="Zhang B."/>
            <person name="Dong D."/>
            <person name="Zhang S."/>
            <person name="Zhao K."/>
            <person name="Wu D."/>
        </authorList>
    </citation>
    <scope>NUCLEOTIDE SEQUENCE [LARGE SCALE GENOMIC DNA]</scope>
    <source>
        <strain evidence="2">KNP414</strain>
    </source>
</reference>
<dbReference type="HOGENOM" id="CLU_2992419_0_0_9"/>
<dbReference type="KEGG" id="pms:KNP414_05462"/>
<reference evidence="1 2" key="2">
    <citation type="journal article" date="2013" name="Genome Announc.">
        <title>Genome Sequence of Growth-Improving Paenibacillus mucilaginosus Strain KNP414.</title>
        <authorList>
            <person name="Lu J.J."/>
            <person name="Wang J.F."/>
            <person name="Hu X.F."/>
        </authorList>
    </citation>
    <scope>NUCLEOTIDE SEQUENCE [LARGE SCALE GENOMIC DNA]</scope>
    <source>
        <strain evidence="1 2">KNP414</strain>
    </source>
</reference>
<accession>F8FI83</accession>